<accession>A0A174UHE2</accession>
<evidence type="ECO:0000313" key="3">
    <source>
        <dbReference type="EMBL" id="CUQ49953.1"/>
    </source>
</evidence>
<dbReference type="EMBL" id="CZBL01000019">
    <property type="protein sequence ID" value="CUQ49953.1"/>
    <property type="molecule type" value="Genomic_DNA"/>
</dbReference>
<dbReference type="RefSeq" id="WP_055173756.1">
    <property type="nucleotide sequence ID" value="NZ_CAXSUM010000024.1"/>
</dbReference>
<organism evidence="2 5">
    <name type="scientific">Bacteroides caccae</name>
    <dbReference type="NCBI Taxonomy" id="47678"/>
    <lineage>
        <taxon>Bacteria</taxon>
        <taxon>Pseudomonadati</taxon>
        <taxon>Bacteroidota</taxon>
        <taxon>Bacteroidia</taxon>
        <taxon>Bacteroidales</taxon>
        <taxon>Bacteroidaceae</taxon>
        <taxon>Bacteroides</taxon>
    </lineage>
</organism>
<evidence type="ECO:0000313" key="6">
    <source>
        <dbReference type="Proteomes" id="UP000095725"/>
    </source>
</evidence>
<protein>
    <submittedName>
        <fullName evidence="4">DUF4099 domain-containing protein</fullName>
    </submittedName>
</protein>
<evidence type="ECO:0000259" key="1">
    <source>
        <dbReference type="Pfam" id="PF13351"/>
    </source>
</evidence>
<evidence type="ECO:0000313" key="4">
    <source>
        <dbReference type="EMBL" id="KAA5476767.1"/>
    </source>
</evidence>
<dbReference type="InterPro" id="IPR025343">
    <property type="entry name" value="DUF4099"/>
</dbReference>
<dbReference type="Proteomes" id="UP000427825">
    <property type="component" value="Unassembled WGS sequence"/>
</dbReference>
<name>A0A174UHE2_9BACE</name>
<evidence type="ECO:0000313" key="7">
    <source>
        <dbReference type="Proteomes" id="UP000427825"/>
    </source>
</evidence>
<evidence type="ECO:0000313" key="2">
    <source>
        <dbReference type="EMBL" id="CUQ20736.1"/>
    </source>
</evidence>
<reference evidence="5 6" key="1">
    <citation type="submission" date="2015-09" db="EMBL/GenBank/DDBJ databases">
        <authorList>
            <consortium name="Pathogen Informatics"/>
        </authorList>
    </citation>
    <scope>NUCLEOTIDE SEQUENCE [LARGE SCALE GENOMIC DNA]</scope>
    <source>
        <strain evidence="2 5">2789STDY5834880</strain>
        <strain evidence="3 6">2789STDY5834946</strain>
    </source>
</reference>
<gene>
    <name evidence="2" type="ORF">ERS852494_04293</name>
    <name evidence="3" type="ORF">ERS852558_03885</name>
    <name evidence="4" type="ORF">F2Y39_12575</name>
</gene>
<dbReference type="EMBL" id="CZAI01000017">
    <property type="protein sequence ID" value="CUQ20736.1"/>
    <property type="molecule type" value="Genomic_DNA"/>
</dbReference>
<dbReference type="STRING" id="47678.ERS852494_04293"/>
<dbReference type="Proteomes" id="UP000095657">
    <property type="component" value="Unassembled WGS sequence"/>
</dbReference>
<dbReference type="Proteomes" id="UP000095725">
    <property type="component" value="Unassembled WGS sequence"/>
</dbReference>
<feature type="domain" description="DUF4099" evidence="1">
    <location>
        <begin position="6"/>
        <end position="87"/>
    </location>
</feature>
<sequence>MKCNQFEEGEIPYGALEKFGLSHEMIEDLPMHVLEDIWNGRQSPVLPIHVTDDEGELIKSRTRFSLVRMEDGKVDVMFYPVLKYALLEQFDDNQQQLLKDGKAVVADVTSPQGTIIKAFVQIDPETNQVMNVPTPVIGRNLQVLSEELGLGSAEIKTMQNGQPLTFVIDDEPVTVGIDLNSNTGIRFAQGDEQQWKERGKREWDKFTFGCYGCWVTDDEGNHDYVVEDEYTEELWNEQKKSAQRNASLRK</sequence>
<dbReference type="Pfam" id="PF13351">
    <property type="entry name" value="DUF4099"/>
    <property type="match status" value="1"/>
</dbReference>
<reference evidence="4 7" key="2">
    <citation type="journal article" date="2019" name="Nat. Med.">
        <title>A library of human gut bacterial isolates paired with longitudinal multiomics data enables mechanistic microbiome research.</title>
        <authorList>
            <person name="Poyet M."/>
            <person name="Groussin M."/>
            <person name="Gibbons S.M."/>
            <person name="Avila-Pacheco J."/>
            <person name="Jiang X."/>
            <person name="Kearney S.M."/>
            <person name="Perrotta A.R."/>
            <person name="Berdy B."/>
            <person name="Zhao S."/>
            <person name="Lieberman T.D."/>
            <person name="Swanson P.K."/>
            <person name="Smith M."/>
            <person name="Roesemann S."/>
            <person name="Alexander J.E."/>
            <person name="Rich S.A."/>
            <person name="Livny J."/>
            <person name="Vlamakis H."/>
            <person name="Clish C."/>
            <person name="Bullock K."/>
            <person name="Deik A."/>
            <person name="Scott J."/>
            <person name="Pierce K.A."/>
            <person name="Xavier R.J."/>
            <person name="Alm E.J."/>
        </authorList>
    </citation>
    <scope>NUCLEOTIDE SEQUENCE [LARGE SCALE GENOMIC DNA]</scope>
    <source>
        <strain evidence="4 7">BIOML-A25</strain>
    </source>
</reference>
<dbReference type="AlphaFoldDB" id="A0A174UHE2"/>
<dbReference type="EMBL" id="VVYJ01000006">
    <property type="protein sequence ID" value="KAA5476767.1"/>
    <property type="molecule type" value="Genomic_DNA"/>
</dbReference>
<proteinExistence type="predicted"/>
<evidence type="ECO:0000313" key="5">
    <source>
        <dbReference type="Proteomes" id="UP000095657"/>
    </source>
</evidence>